<feature type="transmembrane region" description="Helical" evidence="12">
    <location>
        <begin position="105"/>
        <end position="134"/>
    </location>
</feature>
<feature type="transmembrane region" description="Helical" evidence="12">
    <location>
        <begin position="238"/>
        <end position="260"/>
    </location>
</feature>
<feature type="chain" id="PRO_5025450314" description="GPI mannosyltransferase 2" evidence="13">
    <location>
        <begin position="26"/>
        <end position="415"/>
    </location>
</feature>
<dbReference type="GO" id="GO:0004376">
    <property type="term" value="F:GPI mannosyltransferase activity"/>
    <property type="evidence" value="ECO:0007669"/>
    <property type="project" value="InterPro"/>
</dbReference>
<evidence type="ECO:0000256" key="12">
    <source>
        <dbReference type="RuleBase" id="RU363112"/>
    </source>
</evidence>
<comment type="pathway">
    <text evidence="2 12">Glycolipid biosynthesis; glycosylphosphatidylinositol-anchor biosynthesis.</text>
</comment>
<dbReference type="Proteomes" id="UP000799421">
    <property type="component" value="Unassembled WGS sequence"/>
</dbReference>
<evidence type="ECO:0000256" key="11">
    <source>
        <dbReference type="ARBA" id="ARBA00023136"/>
    </source>
</evidence>
<evidence type="ECO:0000256" key="3">
    <source>
        <dbReference type="ARBA" id="ARBA00008698"/>
    </source>
</evidence>
<gene>
    <name evidence="14" type="ORF">K470DRAFT_217721</name>
</gene>
<dbReference type="Pfam" id="PF04188">
    <property type="entry name" value="Mannosyl_trans2"/>
    <property type="match status" value="1"/>
</dbReference>
<name>A0A6A7BY85_9PEZI</name>
<dbReference type="GO" id="GO:0005789">
    <property type="term" value="C:endoplasmic reticulum membrane"/>
    <property type="evidence" value="ECO:0007669"/>
    <property type="project" value="UniProtKB-SubCell"/>
</dbReference>
<keyword evidence="13" id="KW-0732">Signal</keyword>
<evidence type="ECO:0000256" key="9">
    <source>
        <dbReference type="ARBA" id="ARBA00022824"/>
    </source>
</evidence>
<evidence type="ECO:0000256" key="7">
    <source>
        <dbReference type="ARBA" id="ARBA00022679"/>
    </source>
</evidence>
<feature type="signal peptide" evidence="13">
    <location>
        <begin position="1"/>
        <end position="25"/>
    </location>
</feature>
<dbReference type="GO" id="GO:0031501">
    <property type="term" value="C:mannosyltransferase complex"/>
    <property type="evidence" value="ECO:0007669"/>
    <property type="project" value="TreeGrafter"/>
</dbReference>
<dbReference type="OrthoDB" id="10252502at2759"/>
<dbReference type="UniPathway" id="UPA00196"/>
<organism evidence="14 15">
    <name type="scientific">Piedraia hortae CBS 480.64</name>
    <dbReference type="NCBI Taxonomy" id="1314780"/>
    <lineage>
        <taxon>Eukaryota</taxon>
        <taxon>Fungi</taxon>
        <taxon>Dikarya</taxon>
        <taxon>Ascomycota</taxon>
        <taxon>Pezizomycotina</taxon>
        <taxon>Dothideomycetes</taxon>
        <taxon>Dothideomycetidae</taxon>
        <taxon>Capnodiales</taxon>
        <taxon>Piedraiaceae</taxon>
        <taxon>Piedraia</taxon>
    </lineage>
</organism>
<dbReference type="EMBL" id="MU005985">
    <property type="protein sequence ID" value="KAF2860063.1"/>
    <property type="molecule type" value="Genomic_DNA"/>
</dbReference>
<comment type="function">
    <text evidence="12">Mannosyltransferase involved in glycosylphosphatidylinositol-anchor biosynthesis.</text>
</comment>
<feature type="transmembrane region" description="Helical" evidence="12">
    <location>
        <begin position="392"/>
        <end position="411"/>
    </location>
</feature>
<feature type="transmembrane region" description="Helical" evidence="12">
    <location>
        <begin position="303"/>
        <end position="322"/>
    </location>
</feature>
<evidence type="ECO:0000256" key="10">
    <source>
        <dbReference type="ARBA" id="ARBA00022989"/>
    </source>
</evidence>
<reference evidence="14" key="1">
    <citation type="journal article" date="2020" name="Stud. Mycol.">
        <title>101 Dothideomycetes genomes: a test case for predicting lifestyles and emergence of pathogens.</title>
        <authorList>
            <person name="Haridas S."/>
            <person name="Albert R."/>
            <person name="Binder M."/>
            <person name="Bloem J."/>
            <person name="Labutti K."/>
            <person name="Salamov A."/>
            <person name="Andreopoulos B."/>
            <person name="Baker S."/>
            <person name="Barry K."/>
            <person name="Bills G."/>
            <person name="Bluhm B."/>
            <person name="Cannon C."/>
            <person name="Castanera R."/>
            <person name="Culley D."/>
            <person name="Daum C."/>
            <person name="Ezra D."/>
            <person name="Gonzalez J."/>
            <person name="Henrissat B."/>
            <person name="Kuo A."/>
            <person name="Liang C."/>
            <person name="Lipzen A."/>
            <person name="Lutzoni F."/>
            <person name="Magnuson J."/>
            <person name="Mondo S."/>
            <person name="Nolan M."/>
            <person name="Ohm R."/>
            <person name="Pangilinan J."/>
            <person name="Park H.-J."/>
            <person name="Ramirez L."/>
            <person name="Alfaro M."/>
            <person name="Sun H."/>
            <person name="Tritt A."/>
            <person name="Yoshinaga Y."/>
            <person name="Zwiers L.-H."/>
            <person name="Turgeon B."/>
            <person name="Goodwin S."/>
            <person name="Spatafora J."/>
            <person name="Crous P."/>
            <person name="Grigoriev I."/>
        </authorList>
    </citation>
    <scope>NUCLEOTIDE SEQUENCE</scope>
    <source>
        <strain evidence="14">CBS 480.64</strain>
    </source>
</reference>
<keyword evidence="8 12" id="KW-0812">Transmembrane</keyword>
<evidence type="ECO:0000256" key="1">
    <source>
        <dbReference type="ARBA" id="ARBA00004477"/>
    </source>
</evidence>
<keyword evidence="7 12" id="KW-0808">Transferase</keyword>
<feature type="transmembrane region" description="Helical" evidence="12">
    <location>
        <begin position="350"/>
        <end position="371"/>
    </location>
</feature>
<evidence type="ECO:0000256" key="5">
    <source>
        <dbReference type="ARBA" id="ARBA00022502"/>
    </source>
</evidence>
<evidence type="ECO:0000256" key="6">
    <source>
        <dbReference type="ARBA" id="ARBA00022676"/>
    </source>
</evidence>
<keyword evidence="6 12" id="KW-0328">Glycosyltransferase</keyword>
<dbReference type="PANTHER" id="PTHR12468">
    <property type="entry name" value="GPI MANNOSYLTRANSFERASE 2"/>
    <property type="match status" value="1"/>
</dbReference>
<evidence type="ECO:0000313" key="14">
    <source>
        <dbReference type="EMBL" id="KAF2860063.1"/>
    </source>
</evidence>
<dbReference type="InterPro" id="IPR007315">
    <property type="entry name" value="PIG-V/Gpi18"/>
</dbReference>
<accession>A0A6A7BY85</accession>
<proteinExistence type="inferred from homology"/>
<comment type="similarity">
    <text evidence="3 12">Belongs to the PIGV family.</text>
</comment>
<dbReference type="GO" id="GO:0000009">
    <property type="term" value="F:alpha-1,6-mannosyltransferase activity"/>
    <property type="evidence" value="ECO:0007669"/>
    <property type="project" value="InterPro"/>
</dbReference>
<evidence type="ECO:0000313" key="15">
    <source>
        <dbReference type="Proteomes" id="UP000799421"/>
    </source>
</evidence>
<keyword evidence="11 12" id="KW-0472">Membrane</keyword>
<dbReference type="AlphaFoldDB" id="A0A6A7BY85"/>
<evidence type="ECO:0000256" key="2">
    <source>
        <dbReference type="ARBA" id="ARBA00004687"/>
    </source>
</evidence>
<keyword evidence="15" id="KW-1185">Reference proteome</keyword>
<comment type="subcellular location">
    <subcellularLocation>
        <location evidence="1 12">Endoplasmic reticulum membrane</location>
        <topology evidence="1 12">Multi-pass membrane protein</topology>
    </subcellularLocation>
</comment>
<sequence>MSHRASDLIAPFVLWKLLLLAVALSCPGPGYDTSTGILHGSSEAAGLARKAAMRLTRWDALYFSTTAARGHLYEQEWAFSWLLSRFVSSLSQALPITQDLLIQNALIGSLVACVSHALAVATIYKATIALLYFLPLHHRKQLAYATAVFHIFSPAGIILMAPYGEAPFALLQFVGMYCYVRAVKARVASKADAVYWTILTGICFALSATIRSNGVLSGLIFVWDLVEALALGEVREVLATGVAGTILAIGFAFPQVIAFYEFCTDSTPRPWCSAVPPSIYTFVQREYWDVGFLRYWKLSNLPLFALALPMAWVLTTTAWPALVQPRRFARRLTNSNQSDHKAFDIILRRFAVPQLVLVLLALTSFHCQIINRISSGYPLWYFCLAISQQDRWHLRAMITYALVHAGLYAAFMPPA</sequence>
<dbReference type="EC" id="2.4.1.-" evidence="12"/>
<keyword evidence="10 12" id="KW-1133">Transmembrane helix</keyword>
<feature type="transmembrane region" description="Helical" evidence="12">
    <location>
        <begin position="195"/>
        <end position="223"/>
    </location>
</feature>
<keyword evidence="5 12" id="KW-0337">GPI-anchor biosynthesis</keyword>
<protein>
    <recommendedName>
        <fullName evidence="4 12">GPI mannosyltransferase 2</fullName>
        <ecNumber evidence="12">2.4.1.-</ecNumber>
    </recommendedName>
</protein>
<evidence type="ECO:0000256" key="4">
    <source>
        <dbReference type="ARBA" id="ARBA00013795"/>
    </source>
</evidence>
<dbReference type="GO" id="GO:0006506">
    <property type="term" value="P:GPI anchor biosynthetic process"/>
    <property type="evidence" value="ECO:0007669"/>
    <property type="project" value="UniProtKB-UniPathway"/>
</dbReference>
<evidence type="ECO:0000256" key="13">
    <source>
        <dbReference type="SAM" id="SignalP"/>
    </source>
</evidence>
<dbReference type="PANTHER" id="PTHR12468:SF2">
    <property type="entry name" value="GPI MANNOSYLTRANSFERASE 2"/>
    <property type="match status" value="1"/>
</dbReference>
<feature type="transmembrane region" description="Helical" evidence="12">
    <location>
        <begin position="141"/>
        <end position="160"/>
    </location>
</feature>
<comment type="caution">
    <text evidence="12">Lacks conserved residue(s) required for the propagation of feature annotation.</text>
</comment>
<evidence type="ECO:0000256" key="8">
    <source>
        <dbReference type="ARBA" id="ARBA00022692"/>
    </source>
</evidence>
<keyword evidence="9 12" id="KW-0256">Endoplasmic reticulum</keyword>